<dbReference type="PANTHER" id="PTHR43179">
    <property type="entry name" value="RHAMNOSYLTRANSFERASE WBBL"/>
    <property type="match status" value="1"/>
</dbReference>
<evidence type="ECO:0000259" key="4">
    <source>
        <dbReference type="Pfam" id="PF00535"/>
    </source>
</evidence>
<gene>
    <name evidence="5" type="ORF">BD847_3888</name>
</gene>
<evidence type="ECO:0000256" key="3">
    <source>
        <dbReference type="ARBA" id="ARBA00022679"/>
    </source>
</evidence>
<keyword evidence="6" id="KW-1185">Reference proteome</keyword>
<sequence>MLAAVVILYNPINSISEIVGSYIENVDMVYLIDNSVDVNQNLAKELNKSKFRYLANGDNLGIAKALNIGCEMALNDGFRWVLTMDQDSNFLHFNKKDVISFIEANENSKIALYYPTYLIGETEYDKFLVEDNEPIVVMTSGNIIDLNIYTLVNGFDEKLFIDYVDTDYCLKLKTSGFKIFHLSNFKLQHELGNSRYINFFNKKALITNHSHVRRYYITRNRFYVMSRYRKKSKIFFNSEMKVFVNELMKILFFESNKFLKIKSIFKGYVDFRSKKYGKLSN</sequence>
<evidence type="ECO:0000256" key="1">
    <source>
        <dbReference type="ARBA" id="ARBA00006739"/>
    </source>
</evidence>
<keyword evidence="2" id="KW-0328">Glycosyltransferase</keyword>
<evidence type="ECO:0000313" key="6">
    <source>
        <dbReference type="Proteomes" id="UP000257004"/>
    </source>
</evidence>
<name>A0A3D9FM92_9FLAO</name>
<dbReference type="OrthoDB" id="9771846at2"/>
<dbReference type="Proteomes" id="UP000257004">
    <property type="component" value="Unassembled WGS sequence"/>
</dbReference>
<comment type="similarity">
    <text evidence="1">Belongs to the glycosyltransferase 2 family.</text>
</comment>
<dbReference type="RefSeq" id="WP_115889830.1">
    <property type="nucleotide sequence ID" value="NZ_QRDQ01000012.1"/>
</dbReference>
<evidence type="ECO:0000256" key="2">
    <source>
        <dbReference type="ARBA" id="ARBA00022676"/>
    </source>
</evidence>
<feature type="domain" description="Glycosyltransferase 2-like" evidence="4">
    <location>
        <begin position="5"/>
        <end position="109"/>
    </location>
</feature>
<accession>A0A3D9FM92</accession>
<protein>
    <submittedName>
        <fullName evidence="5">Rhamnosyltransferase</fullName>
    </submittedName>
</protein>
<dbReference type="GO" id="GO:0016757">
    <property type="term" value="F:glycosyltransferase activity"/>
    <property type="evidence" value="ECO:0007669"/>
    <property type="project" value="UniProtKB-KW"/>
</dbReference>
<dbReference type="SUPFAM" id="SSF53448">
    <property type="entry name" value="Nucleotide-diphospho-sugar transferases"/>
    <property type="match status" value="1"/>
</dbReference>
<dbReference type="Pfam" id="PF00535">
    <property type="entry name" value="Glycos_transf_2"/>
    <property type="match status" value="1"/>
</dbReference>
<organism evidence="5 6">
    <name type="scientific">Flavobacterium cutihirudinis</name>
    <dbReference type="NCBI Taxonomy" id="1265740"/>
    <lineage>
        <taxon>Bacteria</taxon>
        <taxon>Pseudomonadati</taxon>
        <taxon>Bacteroidota</taxon>
        <taxon>Flavobacteriia</taxon>
        <taxon>Flavobacteriales</taxon>
        <taxon>Flavobacteriaceae</taxon>
        <taxon>Flavobacterium</taxon>
    </lineage>
</organism>
<dbReference type="InterPro" id="IPR001173">
    <property type="entry name" value="Glyco_trans_2-like"/>
</dbReference>
<reference evidence="5 6" key="1">
    <citation type="submission" date="2018-07" db="EMBL/GenBank/DDBJ databases">
        <title>Genomic Encyclopedia of Archaeal and Bacterial Type Strains, Phase II (KMG-II): from individual species to whole genera.</title>
        <authorList>
            <person name="Goeker M."/>
        </authorList>
    </citation>
    <scope>NUCLEOTIDE SEQUENCE [LARGE SCALE GENOMIC DNA]</scope>
    <source>
        <strain evidence="5 6">DSM 25795</strain>
    </source>
</reference>
<proteinExistence type="inferred from homology"/>
<comment type="caution">
    <text evidence="5">The sequence shown here is derived from an EMBL/GenBank/DDBJ whole genome shotgun (WGS) entry which is preliminary data.</text>
</comment>
<dbReference type="InterPro" id="IPR029044">
    <property type="entry name" value="Nucleotide-diphossugar_trans"/>
</dbReference>
<keyword evidence="3 5" id="KW-0808">Transferase</keyword>
<dbReference type="Gene3D" id="3.90.550.10">
    <property type="entry name" value="Spore Coat Polysaccharide Biosynthesis Protein SpsA, Chain A"/>
    <property type="match status" value="1"/>
</dbReference>
<dbReference type="EMBL" id="QRDQ01000012">
    <property type="protein sequence ID" value="RED19601.1"/>
    <property type="molecule type" value="Genomic_DNA"/>
</dbReference>
<dbReference type="PANTHER" id="PTHR43179:SF12">
    <property type="entry name" value="GALACTOFURANOSYLTRANSFERASE GLFT2"/>
    <property type="match status" value="1"/>
</dbReference>
<dbReference type="AlphaFoldDB" id="A0A3D9FM92"/>
<evidence type="ECO:0000313" key="5">
    <source>
        <dbReference type="EMBL" id="RED19601.1"/>
    </source>
</evidence>